<gene>
    <name evidence="1" type="ORF">QBC38DRAFT_492493</name>
</gene>
<name>A0AAN7BEV1_9PEZI</name>
<keyword evidence="2" id="KW-1185">Reference proteome</keyword>
<sequence length="92" mass="10232">MFSSFCFSCLLVVLFFVLPMASLFHASCLMQVLFLDMLSQKISSITSSFPLKFLFFLSPFLHLPSSQTPKADTLTGKTLAEAGFLVELKDLV</sequence>
<evidence type="ECO:0000313" key="1">
    <source>
        <dbReference type="EMBL" id="KAK4221229.1"/>
    </source>
</evidence>
<protein>
    <submittedName>
        <fullName evidence="1">Uncharacterized protein</fullName>
    </submittedName>
</protein>
<reference evidence="1" key="2">
    <citation type="submission" date="2023-05" db="EMBL/GenBank/DDBJ databases">
        <authorList>
            <consortium name="Lawrence Berkeley National Laboratory"/>
            <person name="Steindorff A."/>
            <person name="Hensen N."/>
            <person name="Bonometti L."/>
            <person name="Westerberg I."/>
            <person name="Brannstrom I.O."/>
            <person name="Guillou S."/>
            <person name="Cros-Aarteil S."/>
            <person name="Calhoun S."/>
            <person name="Haridas S."/>
            <person name="Kuo A."/>
            <person name="Mondo S."/>
            <person name="Pangilinan J."/>
            <person name="Riley R."/>
            <person name="Labutti K."/>
            <person name="Andreopoulos B."/>
            <person name="Lipzen A."/>
            <person name="Chen C."/>
            <person name="Yanf M."/>
            <person name="Daum C."/>
            <person name="Ng V."/>
            <person name="Clum A."/>
            <person name="Ohm R."/>
            <person name="Martin F."/>
            <person name="Silar P."/>
            <person name="Natvig D."/>
            <person name="Lalanne C."/>
            <person name="Gautier V."/>
            <person name="Ament-Velasquez S.L."/>
            <person name="Kruys A."/>
            <person name="Hutchinson M.I."/>
            <person name="Powell A.J."/>
            <person name="Barry K."/>
            <person name="Miller A.N."/>
            <person name="Grigoriev I.V."/>
            <person name="Debuchy R."/>
            <person name="Gladieux P."/>
            <person name="Thoren M.H."/>
            <person name="Johannesson H."/>
        </authorList>
    </citation>
    <scope>NUCLEOTIDE SEQUENCE</scope>
    <source>
        <strain evidence="1">CBS 990.96</strain>
    </source>
</reference>
<accession>A0AAN7BEV1</accession>
<dbReference type="Proteomes" id="UP001301958">
    <property type="component" value="Unassembled WGS sequence"/>
</dbReference>
<dbReference type="EMBL" id="MU865570">
    <property type="protein sequence ID" value="KAK4221229.1"/>
    <property type="molecule type" value="Genomic_DNA"/>
</dbReference>
<comment type="caution">
    <text evidence="1">The sequence shown here is derived from an EMBL/GenBank/DDBJ whole genome shotgun (WGS) entry which is preliminary data.</text>
</comment>
<dbReference type="AlphaFoldDB" id="A0AAN7BEV1"/>
<evidence type="ECO:0000313" key="2">
    <source>
        <dbReference type="Proteomes" id="UP001301958"/>
    </source>
</evidence>
<organism evidence="1 2">
    <name type="scientific">Podospora fimiseda</name>
    <dbReference type="NCBI Taxonomy" id="252190"/>
    <lineage>
        <taxon>Eukaryota</taxon>
        <taxon>Fungi</taxon>
        <taxon>Dikarya</taxon>
        <taxon>Ascomycota</taxon>
        <taxon>Pezizomycotina</taxon>
        <taxon>Sordariomycetes</taxon>
        <taxon>Sordariomycetidae</taxon>
        <taxon>Sordariales</taxon>
        <taxon>Podosporaceae</taxon>
        <taxon>Podospora</taxon>
    </lineage>
</organism>
<reference evidence="1" key="1">
    <citation type="journal article" date="2023" name="Mol. Phylogenet. Evol.">
        <title>Genome-scale phylogeny and comparative genomics of the fungal order Sordariales.</title>
        <authorList>
            <person name="Hensen N."/>
            <person name="Bonometti L."/>
            <person name="Westerberg I."/>
            <person name="Brannstrom I.O."/>
            <person name="Guillou S."/>
            <person name="Cros-Aarteil S."/>
            <person name="Calhoun S."/>
            <person name="Haridas S."/>
            <person name="Kuo A."/>
            <person name="Mondo S."/>
            <person name="Pangilinan J."/>
            <person name="Riley R."/>
            <person name="LaButti K."/>
            <person name="Andreopoulos B."/>
            <person name="Lipzen A."/>
            <person name="Chen C."/>
            <person name="Yan M."/>
            <person name="Daum C."/>
            <person name="Ng V."/>
            <person name="Clum A."/>
            <person name="Steindorff A."/>
            <person name="Ohm R.A."/>
            <person name="Martin F."/>
            <person name="Silar P."/>
            <person name="Natvig D.O."/>
            <person name="Lalanne C."/>
            <person name="Gautier V."/>
            <person name="Ament-Velasquez S.L."/>
            <person name="Kruys A."/>
            <person name="Hutchinson M.I."/>
            <person name="Powell A.J."/>
            <person name="Barry K."/>
            <person name="Miller A.N."/>
            <person name="Grigoriev I.V."/>
            <person name="Debuchy R."/>
            <person name="Gladieux P."/>
            <person name="Hiltunen Thoren M."/>
            <person name="Johannesson H."/>
        </authorList>
    </citation>
    <scope>NUCLEOTIDE SEQUENCE</scope>
    <source>
        <strain evidence="1">CBS 990.96</strain>
    </source>
</reference>
<proteinExistence type="predicted"/>